<dbReference type="RefSeq" id="WP_093552705.1">
    <property type="nucleotide sequence ID" value="NZ_FPBO01000001.1"/>
</dbReference>
<dbReference type="OrthoDB" id="273564at2"/>
<dbReference type="EMBL" id="FPBO01000001">
    <property type="protein sequence ID" value="SFU29600.1"/>
    <property type="molecule type" value="Genomic_DNA"/>
</dbReference>
<reference evidence="2" key="1">
    <citation type="submission" date="2016-10" db="EMBL/GenBank/DDBJ databases">
        <authorList>
            <person name="Varghese N."/>
            <person name="Submissions S."/>
        </authorList>
    </citation>
    <scope>NUCLEOTIDE SEQUENCE [LARGE SCALE GENOMIC DNA]</scope>
    <source>
        <strain evidence="2">CGMCC 1.11014</strain>
    </source>
</reference>
<dbReference type="AlphaFoldDB" id="A0A1I7F0A8"/>
<keyword evidence="2" id="KW-1185">Reference proteome</keyword>
<dbReference type="STRING" id="1035707.SAMN05216552_1001287"/>
<proteinExistence type="predicted"/>
<name>A0A1I7F0A8_9BURK</name>
<organism evidence="1 2">
    <name type="scientific">Pseudoduganella namucuonensis</name>
    <dbReference type="NCBI Taxonomy" id="1035707"/>
    <lineage>
        <taxon>Bacteria</taxon>
        <taxon>Pseudomonadati</taxon>
        <taxon>Pseudomonadota</taxon>
        <taxon>Betaproteobacteria</taxon>
        <taxon>Burkholderiales</taxon>
        <taxon>Oxalobacteraceae</taxon>
        <taxon>Telluria group</taxon>
        <taxon>Pseudoduganella</taxon>
    </lineage>
</organism>
<accession>A0A1I7F0A8</accession>
<gene>
    <name evidence="1" type="ORF">SAMN05216552_1001287</name>
</gene>
<sequence>MNTDDSTTAQPLLRFQVSLNEEHAYLRIALGARAELDLGERAHHYSLLTLARRRMDDARQGLDPSSQGWIQLDQLSRMLGLDPSHLNIQIHRARSQIARALPDGATLPDVVERRRGELRLGSVPFQILRGSRLEGVCGPDVIACNAA</sequence>
<protein>
    <submittedName>
        <fullName evidence="1">Uncharacterized protein</fullName>
    </submittedName>
</protein>
<evidence type="ECO:0000313" key="1">
    <source>
        <dbReference type="EMBL" id="SFU29600.1"/>
    </source>
</evidence>
<evidence type="ECO:0000313" key="2">
    <source>
        <dbReference type="Proteomes" id="UP000199391"/>
    </source>
</evidence>
<dbReference type="Proteomes" id="UP000199391">
    <property type="component" value="Unassembled WGS sequence"/>
</dbReference>